<dbReference type="RefSeq" id="WP_274494503.1">
    <property type="nucleotide sequence ID" value="NZ_CP118166.1"/>
</dbReference>
<feature type="transmembrane region" description="Helical" evidence="8">
    <location>
        <begin position="202"/>
        <end position="220"/>
    </location>
</feature>
<evidence type="ECO:0000256" key="8">
    <source>
        <dbReference type="SAM" id="Phobius"/>
    </source>
</evidence>
<dbReference type="EMBL" id="CP118166">
    <property type="protein sequence ID" value="WDI32573.1"/>
    <property type="molecule type" value="Genomic_DNA"/>
</dbReference>
<keyword evidence="3 10" id="KW-0328">Glycosyltransferase</keyword>
<evidence type="ECO:0000256" key="7">
    <source>
        <dbReference type="ARBA" id="ARBA00023136"/>
    </source>
</evidence>
<dbReference type="GO" id="GO:0009103">
    <property type="term" value="P:lipopolysaccharide biosynthetic process"/>
    <property type="evidence" value="ECO:0007669"/>
    <property type="project" value="UniProtKB-ARBA"/>
</dbReference>
<feature type="transmembrane region" description="Helical" evidence="8">
    <location>
        <begin position="256"/>
        <end position="274"/>
    </location>
</feature>
<evidence type="ECO:0000256" key="6">
    <source>
        <dbReference type="ARBA" id="ARBA00022989"/>
    </source>
</evidence>
<evidence type="ECO:0000313" key="10">
    <source>
        <dbReference type="EMBL" id="WDI32573.1"/>
    </source>
</evidence>
<evidence type="ECO:0000256" key="1">
    <source>
        <dbReference type="ARBA" id="ARBA00004651"/>
    </source>
</evidence>
<accession>A0AAE9ZCT6</accession>
<feature type="transmembrane region" description="Helical" evidence="8">
    <location>
        <begin position="341"/>
        <end position="361"/>
    </location>
</feature>
<dbReference type="PANTHER" id="PTHR33908">
    <property type="entry name" value="MANNOSYLTRANSFERASE YKCB-RELATED"/>
    <property type="match status" value="1"/>
</dbReference>
<dbReference type="Proteomes" id="UP001214043">
    <property type="component" value="Chromosome"/>
</dbReference>
<dbReference type="InterPro" id="IPR038731">
    <property type="entry name" value="RgtA/B/C-like"/>
</dbReference>
<evidence type="ECO:0000256" key="3">
    <source>
        <dbReference type="ARBA" id="ARBA00022676"/>
    </source>
</evidence>
<feature type="transmembrane region" description="Helical" evidence="8">
    <location>
        <begin position="286"/>
        <end position="305"/>
    </location>
</feature>
<dbReference type="Pfam" id="PF13231">
    <property type="entry name" value="PMT_2"/>
    <property type="match status" value="1"/>
</dbReference>
<dbReference type="AlphaFoldDB" id="A0AAE9ZCT6"/>
<dbReference type="InterPro" id="IPR050297">
    <property type="entry name" value="LipidA_mod_glycosyltrf_83"/>
</dbReference>
<keyword evidence="6 8" id="KW-1133">Transmembrane helix</keyword>
<reference evidence="10" key="1">
    <citation type="submission" date="2023-02" db="EMBL/GenBank/DDBJ databases">
        <title>Genome sequence of Hyphococcus flavus.</title>
        <authorList>
            <person name="Rong J.-C."/>
            <person name="Zhao Q."/>
            <person name="Yi M."/>
            <person name="Wu J.-Y."/>
        </authorList>
    </citation>
    <scope>NUCLEOTIDE SEQUENCE</scope>
    <source>
        <strain evidence="10">MCCC 1K03223</strain>
    </source>
</reference>
<keyword evidence="4 10" id="KW-0808">Transferase</keyword>
<proteinExistence type="predicted"/>
<gene>
    <name evidence="10" type="ORF">PUV54_05115</name>
</gene>
<evidence type="ECO:0000256" key="2">
    <source>
        <dbReference type="ARBA" id="ARBA00022475"/>
    </source>
</evidence>
<evidence type="ECO:0000256" key="5">
    <source>
        <dbReference type="ARBA" id="ARBA00022692"/>
    </source>
</evidence>
<organism evidence="10 11">
    <name type="scientific">Hyphococcus flavus</name>
    <dbReference type="NCBI Taxonomy" id="1866326"/>
    <lineage>
        <taxon>Bacteria</taxon>
        <taxon>Pseudomonadati</taxon>
        <taxon>Pseudomonadota</taxon>
        <taxon>Alphaproteobacteria</taxon>
        <taxon>Parvularculales</taxon>
        <taxon>Parvularculaceae</taxon>
        <taxon>Hyphococcus</taxon>
    </lineage>
</organism>
<dbReference type="KEGG" id="hfl:PUV54_05115"/>
<sequence length="493" mass="54136">MQQHSDSNLAISPLQLFWLTALAITGLRVLILLVSPAELGPDEAQYWYWSRDLAFGYFSKPPVIAWSIGTTTVIFGNAEWAVRLSAPFFHLGAASFLYLMGRRVFSERTAFWAGIGWLLIPGVILSSFVIATDAPLLFFWSGALFFFFRILGSSKAAPMDFAALGAMVGFGLLSKYAMIYFPLTLIMLMALKPVRAKFSTPWVLVAALFALALFAPNIIWNLRHDFQTISHTAANANWDATLFRPLSLLGFIGEQFLVFGVITFTALLIGMRSAVANRATLSQEKLILLAFTITPLVVVAFQAFISRAHANWAAAAYPSAMLFATAFLLERKAGWLVKTNAAVHVLGMLAFAIGITNFALVDTLGFSGALKHIRGWENQTAIIAAKGDGYDAILIDDRYLISEMLYYQRHIKTPIAAIDPNAGIDHHFEAFLAFDPQTHKRVLFASIRDDSVHVDYRFNSVEPVGVAAADLGDAGPRSFALFALDGYSPPGSK</sequence>
<evidence type="ECO:0000259" key="9">
    <source>
        <dbReference type="Pfam" id="PF13231"/>
    </source>
</evidence>
<dbReference type="PANTHER" id="PTHR33908:SF11">
    <property type="entry name" value="MEMBRANE PROTEIN"/>
    <property type="match status" value="1"/>
</dbReference>
<feature type="transmembrane region" description="Helical" evidence="8">
    <location>
        <begin position="111"/>
        <end position="130"/>
    </location>
</feature>
<comment type="subcellular location">
    <subcellularLocation>
        <location evidence="1">Cell membrane</location>
        <topology evidence="1">Multi-pass membrane protein</topology>
    </subcellularLocation>
</comment>
<feature type="transmembrane region" description="Helical" evidence="8">
    <location>
        <begin position="136"/>
        <end position="152"/>
    </location>
</feature>
<dbReference type="GO" id="GO:0005886">
    <property type="term" value="C:plasma membrane"/>
    <property type="evidence" value="ECO:0007669"/>
    <property type="project" value="UniProtKB-SubCell"/>
</dbReference>
<feature type="transmembrane region" description="Helical" evidence="8">
    <location>
        <begin position="55"/>
        <end position="74"/>
    </location>
</feature>
<feature type="transmembrane region" description="Helical" evidence="8">
    <location>
        <begin position="312"/>
        <end position="329"/>
    </location>
</feature>
<feature type="domain" description="Glycosyltransferase RgtA/B/C/D-like" evidence="9">
    <location>
        <begin position="59"/>
        <end position="220"/>
    </location>
</feature>
<keyword evidence="11" id="KW-1185">Reference proteome</keyword>
<keyword evidence="5 8" id="KW-0812">Transmembrane</keyword>
<dbReference type="EC" id="2.4.-.-" evidence="10"/>
<feature type="transmembrane region" description="Helical" evidence="8">
    <location>
        <begin position="164"/>
        <end position="190"/>
    </location>
</feature>
<name>A0AAE9ZCT6_9PROT</name>
<keyword evidence="2" id="KW-1003">Cell membrane</keyword>
<evidence type="ECO:0000256" key="4">
    <source>
        <dbReference type="ARBA" id="ARBA00022679"/>
    </source>
</evidence>
<protein>
    <submittedName>
        <fullName evidence="10">Glycosyltransferase family 39 protein</fullName>
        <ecNumber evidence="10">2.4.-.-</ecNumber>
    </submittedName>
</protein>
<dbReference type="GO" id="GO:0016763">
    <property type="term" value="F:pentosyltransferase activity"/>
    <property type="evidence" value="ECO:0007669"/>
    <property type="project" value="TreeGrafter"/>
</dbReference>
<evidence type="ECO:0000313" key="11">
    <source>
        <dbReference type="Proteomes" id="UP001214043"/>
    </source>
</evidence>
<feature type="transmembrane region" description="Helical" evidence="8">
    <location>
        <begin position="16"/>
        <end position="34"/>
    </location>
</feature>
<keyword evidence="7 8" id="KW-0472">Membrane</keyword>